<dbReference type="RefSeq" id="WP_150414738.1">
    <property type="nucleotide sequence ID" value="NZ_VYQF01000002.1"/>
</dbReference>
<proteinExistence type="predicted"/>
<dbReference type="InterPro" id="IPR016181">
    <property type="entry name" value="Acyl_CoA_acyltransferase"/>
</dbReference>
<dbReference type="Gene3D" id="3.40.630.30">
    <property type="match status" value="1"/>
</dbReference>
<dbReference type="Pfam" id="PF13673">
    <property type="entry name" value="Acetyltransf_10"/>
    <property type="match status" value="1"/>
</dbReference>
<evidence type="ECO:0000313" key="3">
    <source>
        <dbReference type="EMBL" id="KAA9039329.1"/>
    </source>
</evidence>
<protein>
    <submittedName>
        <fullName evidence="3">GNAT family N-acetyltransferase</fullName>
    </submittedName>
</protein>
<dbReference type="SUPFAM" id="SSF55729">
    <property type="entry name" value="Acyl-CoA N-acyltransferases (Nat)"/>
    <property type="match status" value="1"/>
</dbReference>
<organism evidence="3 4">
    <name type="scientific">Ginsengibacter hankyongi</name>
    <dbReference type="NCBI Taxonomy" id="2607284"/>
    <lineage>
        <taxon>Bacteria</taxon>
        <taxon>Pseudomonadati</taxon>
        <taxon>Bacteroidota</taxon>
        <taxon>Chitinophagia</taxon>
        <taxon>Chitinophagales</taxon>
        <taxon>Chitinophagaceae</taxon>
        <taxon>Ginsengibacter</taxon>
    </lineage>
</organism>
<reference evidence="3 4" key="1">
    <citation type="submission" date="2019-09" db="EMBL/GenBank/DDBJ databases">
        <title>Draft genome sequence of Ginsengibacter sp. BR5-29.</title>
        <authorList>
            <person name="Im W.-T."/>
        </authorList>
    </citation>
    <scope>NUCLEOTIDE SEQUENCE [LARGE SCALE GENOMIC DNA]</scope>
    <source>
        <strain evidence="3 4">BR5-29</strain>
    </source>
</reference>
<comment type="caution">
    <text evidence="3">The sequence shown here is derived from an EMBL/GenBank/DDBJ whole genome shotgun (WGS) entry which is preliminary data.</text>
</comment>
<dbReference type="Proteomes" id="UP000326903">
    <property type="component" value="Unassembled WGS sequence"/>
</dbReference>
<dbReference type="EMBL" id="VYQF01000002">
    <property type="protein sequence ID" value="KAA9039329.1"/>
    <property type="molecule type" value="Genomic_DNA"/>
</dbReference>
<dbReference type="PROSITE" id="PS51186">
    <property type="entry name" value="GNAT"/>
    <property type="match status" value="1"/>
</dbReference>
<keyword evidence="4" id="KW-1185">Reference proteome</keyword>
<evidence type="ECO:0000313" key="4">
    <source>
        <dbReference type="Proteomes" id="UP000326903"/>
    </source>
</evidence>
<dbReference type="InterPro" id="IPR000182">
    <property type="entry name" value="GNAT_dom"/>
</dbReference>
<dbReference type="AlphaFoldDB" id="A0A5J5IJY8"/>
<sequence>MPIKQIDHGTKEYKQMVDLRYEILRKPLQLNFDPAELEKEKNDILICAFEEEKILGCCLLTKIDKDCIRLRQMAVQNNLQGKGVGASILHYAENVARDAGYKKVMMHARKTAIGFYEKLGYKVSGHEFIEISIPHVTMVKKLHHF</sequence>
<keyword evidence="1 3" id="KW-0808">Transferase</keyword>
<evidence type="ECO:0000259" key="2">
    <source>
        <dbReference type="PROSITE" id="PS51186"/>
    </source>
</evidence>
<gene>
    <name evidence="3" type="ORF">FW778_10895</name>
</gene>
<dbReference type="GO" id="GO:0008080">
    <property type="term" value="F:N-acetyltransferase activity"/>
    <property type="evidence" value="ECO:0007669"/>
    <property type="project" value="InterPro"/>
</dbReference>
<name>A0A5J5IJY8_9BACT</name>
<dbReference type="PANTHER" id="PTHR13947">
    <property type="entry name" value="GNAT FAMILY N-ACETYLTRANSFERASE"/>
    <property type="match status" value="1"/>
</dbReference>
<accession>A0A5J5IJY8</accession>
<dbReference type="CDD" id="cd04301">
    <property type="entry name" value="NAT_SF"/>
    <property type="match status" value="1"/>
</dbReference>
<evidence type="ECO:0000256" key="1">
    <source>
        <dbReference type="ARBA" id="ARBA00022679"/>
    </source>
</evidence>
<dbReference type="PANTHER" id="PTHR13947:SF37">
    <property type="entry name" value="LD18367P"/>
    <property type="match status" value="1"/>
</dbReference>
<feature type="domain" description="N-acetyltransferase" evidence="2">
    <location>
        <begin position="1"/>
        <end position="143"/>
    </location>
</feature>
<dbReference type="InterPro" id="IPR050769">
    <property type="entry name" value="NAT_camello-type"/>
</dbReference>